<dbReference type="RefSeq" id="XP_018067124.1">
    <property type="nucleotide sequence ID" value="XM_018205714.1"/>
</dbReference>
<proteinExistence type="predicted"/>
<sequence>MNAFRLTQKRSRLHSVTVTPFTRSKSRTRLKNCNAKRHLFSLSPPAPPHNSFSGHQLRKRQRPINLY</sequence>
<evidence type="ECO:0000256" key="1">
    <source>
        <dbReference type="SAM" id="MobiDB-lite"/>
    </source>
</evidence>
<feature type="region of interest" description="Disordered" evidence="1">
    <location>
        <begin position="38"/>
        <end position="67"/>
    </location>
</feature>
<accession>A0A194WYK7</accession>
<evidence type="ECO:0000313" key="2">
    <source>
        <dbReference type="EMBL" id="KUJ12769.1"/>
    </source>
</evidence>
<dbReference type="AlphaFoldDB" id="A0A194WYK7"/>
<dbReference type="GeneID" id="28815440"/>
<evidence type="ECO:0000313" key="3">
    <source>
        <dbReference type="Proteomes" id="UP000070700"/>
    </source>
</evidence>
<reference evidence="2 3" key="1">
    <citation type="submission" date="2015-10" db="EMBL/GenBank/DDBJ databases">
        <title>Full genome of DAOMC 229536 Phialocephala scopiformis, a fungal endophyte of spruce producing the potent anti-insectan compound rugulosin.</title>
        <authorList>
            <consortium name="DOE Joint Genome Institute"/>
            <person name="Walker A.K."/>
            <person name="Frasz S.L."/>
            <person name="Seifert K.A."/>
            <person name="Miller J.D."/>
            <person name="Mondo S.J."/>
            <person name="Labutti K."/>
            <person name="Lipzen A."/>
            <person name="Dockter R."/>
            <person name="Kennedy M."/>
            <person name="Grigoriev I.V."/>
            <person name="Spatafora J.W."/>
        </authorList>
    </citation>
    <scope>NUCLEOTIDE SEQUENCE [LARGE SCALE GENOMIC DNA]</scope>
    <source>
        <strain evidence="2 3">CBS 120377</strain>
    </source>
</reference>
<gene>
    <name evidence="2" type="ORF">LY89DRAFT_192465</name>
</gene>
<dbReference type="KEGG" id="psco:LY89DRAFT_192465"/>
<dbReference type="EMBL" id="KQ947423">
    <property type="protein sequence ID" value="KUJ12769.1"/>
    <property type="molecule type" value="Genomic_DNA"/>
</dbReference>
<feature type="compositionally biased region" description="Basic residues" evidence="1">
    <location>
        <begin position="56"/>
        <end position="67"/>
    </location>
</feature>
<keyword evidence="3" id="KW-1185">Reference proteome</keyword>
<organism evidence="2 3">
    <name type="scientific">Mollisia scopiformis</name>
    <name type="common">Conifer needle endophyte fungus</name>
    <name type="synonym">Phialocephala scopiformis</name>
    <dbReference type="NCBI Taxonomy" id="149040"/>
    <lineage>
        <taxon>Eukaryota</taxon>
        <taxon>Fungi</taxon>
        <taxon>Dikarya</taxon>
        <taxon>Ascomycota</taxon>
        <taxon>Pezizomycotina</taxon>
        <taxon>Leotiomycetes</taxon>
        <taxon>Helotiales</taxon>
        <taxon>Mollisiaceae</taxon>
        <taxon>Mollisia</taxon>
    </lineage>
</organism>
<protein>
    <submittedName>
        <fullName evidence="2">Uncharacterized protein</fullName>
    </submittedName>
</protein>
<dbReference type="Proteomes" id="UP000070700">
    <property type="component" value="Unassembled WGS sequence"/>
</dbReference>
<name>A0A194WYK7_MOLSC</name>
<dbReference type="InParanoid" id="A0A194WYK7"/>